<evidence type="ECO:0000313" key="4">
    <source>
        <dbReference type="Proteomes" id="UP000283745"/>
    </source>
</evidence>
<gene>
    <name evidence="3" type="ORF">DW740_03935</name>
</gene>
<feature type="chain" id="PRO_5019199490" evidence="2">
    <location>
        <begin position="24"/>
        <end position="379"/>
    </location>
</feature>
<dbReference type="EMBL" id="QSKF01000002">
    <property type="protein sequence ID" value="RHE41453.1"/>
    <property type="molecule type" value="Genomic_DNA"/>
</dbReference>
<accession>A0A414JAA0</accession>
<evidence type="ECO:0000313" key="3">
    <source>
        <dbReference type="EMBL" id="RHE41453.1"/>
    </source>
</evidence>
<feature type="region of interest" description="Disordered" evidence="1">
    <location>
        <begin position="201"/>
        <end position="222"/>
    </location>
</feature>
<name>A0A414JAA0_9FIRM</name>
<dbReference type="RefSeq" id="WP_118050182.1">
    <property type="nucleotide sequence ID" value="NZ_CABJFK010000002.1"/>
</dbReference>
<feature type="signal peptide" evidence="2">
    <location>
        <begin position="1"/>
        <end position="23"/>
    </location>
</feature>
<reference evidence="3 4" key="1">
    <citation type="submission" date="2018-08" db="EMBL/GenBank/DDBJ databases">
        <title>A genome reference for cultivated species of the human gut microbiota.</title>
        <authorList>
            <person name="Zou Y."/>
            <person name="Xue W."/>
            <person name="Luo G."/>
        </authorList>
    </citation>
    <scope>NUCLEOTIDE SEQUENCE [LARGE SCALE GENOMIC DNA]</scope>
    <source>
        <strain evidence="3 4">AM28-23</strain>
    </source>
</reference>
<keyword evidence="2" id="KW-0732">Signal</keyword>
<dbReference type="PROSITE" id="PS51257">
    <property type="entry name" value="PROKAR_LIPOPROTEIN"/>
    <property type="match status" value="1"/>
</dbReference>
<sequence length="379" mass="40609">MKKLITIGIAFLLSLSLSGCSLGSVIDRFTASDDAAIQNINPESTRVYMDEIRGELQNFTGNQITLLSDEESYTFDISQATLECSNGMLAGDAVSVVYEGQLDSTDTGAVHALKVVDDYHQTTTLKDQTFRGQVQVLTANCITVKSDKNQTVTFPVTGTEQYYQAGIKAGNWVYIHYKGNLVAAADGNTATADGSHTKTFSVSDVDPFNVPDPTPTPAPQEGTEIKKENKLRAVIQNIQTNVLQVSIENTTTVLNLDMSALPCYFKGGAETGSHVNIIYTGDFNGTTLDGLNVLGITGENPDKLSERDISFTISGDIIASTANTITLRTYDGADITCNTEKATNSSSGGLLTGSSVKITFNPADSKETNIYTAIKIEDL</sequence>
<organism evidence="3 4">
    <name type="scientific">Blautia obeum</name>
    <dbReference type="NCBI Taxonomy" id="40520"/>
    <lineage>
        <taxon>Bacteria</taxon>
        <taxon>Bacillati</taxon>
        <taxon>Bacillota</taxon>
        <taxon>Clostridia</taxon>
        <taxon>Lachnospirales</taxon>
        <taxon>Lachnospiraceae</taxon>
        <taxon>Blautia</taxon>
    </lineage>
</organism>
<evidence type="ECO:0000256" key="2">
    <source>
        <dbReference type="SAM" id="SignalP"/>
    </source>
</evidence>
<proteinExistence type="predicted"/>
<protein>
    <submittedName>
        <fullName evidence="3">Uncharacterized protein</fullName>
    </submittedName>
</protein>
<dbReference type="AlphaFoldDB" id="A0A414JAA0"/>
<comment type="caution">
    <text evidence="3">The sequence shown here is derived from an EMBL/GenBank/DDBJ whole genome shotgun (WGS) entry which is preliminary data.</text>
</comment>
<dbReference type="Proteomes" id="UP000283745">
    <property type="component" value="Unassembled WGS sequence"/>
</dbReference>
<evidence type="ECO:0000256" key="1">
    <source>
        <dbReference type="SAM" id="MobiDB-lite"/>
    </source>
</evidence>